<reference evidence="2" key="2">
    <citation type="submission" date="2020-09" db="EMBL/GenBank/DDBJ databases">
        <authorList>
            <person name="Sun Q."/>
            <person name="Ohkuma M."/>
        </authorList>
    </citation>
    <scope>NUCLEOTIDE SEQUENCE</scope>
    <source>
        <strain evidence="2">JCM 4790</strain>
    </source>
</reference>
<dbReference type="Proteomes" id="UP000619244">
    <property type="component" value="Unassembled WGS sequence"/>
</dbReference>
<feature type="region of interest" description="Disordered" evidence="1">
    <location>
        <begin position="103"/>
        <end position="128"/>
    </location>
</feature>
<protein>
    <submittedName>
        <fullName evidence="2">Uncharacterized protein</fullName>
    </submittedName>
</protein>
<reference evidence="2" key="1">
    <citation type="journal article" date="2014" name="Int. J. Syst. Evol. Microbiol.">
        <title>Complete genome sequence of Corynebacterium casei LMG S-19264T (=DSM 44701T), isolated from a smear-ripened cheese.</title>
        <authorList>
            <consortium name="US DOE Joint Genome Institute (JGI-PGF)"/>
            <person name="Walter F."/>
            <person name="Albersmeier A."/>
            <person name="Kalinowski J."/>
            <person name="Ruckert C."/>
        </authorList>
    </citation>
    <scope>NUCLEOTIDE SEQUENCE</scope>
    <source>
        <strain evidence="2">JCM 4790</strain>
    </source>
</reference>
<organism evidence="2 3">
    <name type="scientific">Streptomyces minutiscleroticus</name>
    <dbReference type="NCBI Taxonomy" id="68238"/>
    <lineage>
        <taxon>Bacteria</taxon>
        <taxon>Bacillati</taxon>
        <taxon>Actinomycetota</taxon>
        <taxon>Actinomycetes</taxon>
        <taxon>Kitasatosporales</taxon>
        <taxon>Streptomycetaceae</taxon>
        <taxon>Streptomyces</taxon>
    </lineage>
</organism>
<accession>A0A918KNG2</accession>
<dbReference type="AlphaFoldDB" id="A0A918KNG2"/>
<feature type="compositionally biased region" description="Basic and acidic residues" evidence="1">
    <location>
        <begin position="1"/>
        <end position="11"/>
    </location>
</feature>
<evidence type="ECO:0000313" key="3">
    <source>
        <dbReference type="Proteomes" id="UP000619244"/>
    </source>
</evidence>
<evidence type="ECO:0000256" key="1">
    <source>
        <dbReference type="SAM" id="MobiDB-lite"/>
    </source>
</evidence>
<comment type="caution">
    <text evidence="2">The sequence shown here is derived from an EMBL/GenBank/DDBJ whole genome shotgun (WGS) entry which is preliminary data.</text>
</comment>
<evidence type="ECO:0000313" key="2">
    <source>
        <dbReference type="EMBL" id="GGX69846.1"/>
    </source>
</evidence>
<dbReference type="EMBL" id="BMVU01000008">
    <property type="protein sequence ID" value="GGX69846.1"/>
    <property type="molecule type" value="Genomic_DNA"/>
</dbReference>
<proteinExistence type="predicted"/>
<keyword evidence="3" id="KW-1185">Reference proteome</keyword>
<sequence length="128" mass="13760">MADHEPGRIRADPVLCDAPGRPRRISGQALCTPASGTARPQPAARADPRRPRQRRHGPGPGPRLCRLPKRARLRAIASLLDCELNDATVHTYLLLALRAADGAAPHPDARLTDPPAGPLDVRAEDLRA</sequence>
<gene>
    <name evidence="2" type="ORF">GCM10010358_25440</name>
</gene>
<name>A0A918KNG2_9ACTN</name>
<feature type="region of interest" description="Disordered" evidence="1">
    <location>
        <begin position="1"/>
        <end position="66"/>
    </location>
</feature>